<dbReference type="GO" id="GO:0008234">
    <property type="term" value="F:cysteine-type peptidase activity"/>
    <property type="evidence" value="ECO:0007669"/>
    <property type="project" value="InterPro"/>
</dbReference>
<comment type="similarity">
    <text evidence="5">Belongs to the peptidase C54 family.</text>
</comment>
<dbReference type="SUPFAM" id="SSF54001">
    <property type="entry name" value="Cysteine proteinases"/>
    <property type="match status" value="1"/>
</dbReference>
<keyword evidence="1" id="KW-0853">WD repeat</keyword>
<evidence type="ECO:0000256" key="4">
    <source>
        <dbReference type="ARBA" id="ARBA00023163"/>
    </source>
</evidence>
<dbReference type="Proteomes" id="UP001140949">
    <property type="component" value="Unassembled WGS sequence"/>
</dbReference>
<keyword evidence="5" id="KW-0378">Hydrolase</keyword>
<evidence type="ECO:0000313" key="8">
    <source>
        <dbReference type="Proteomes" id="UP001140949"/>
    </source>
</evidence>
<keyword evidence="3" id="KW-0805">Transcription regulation</keyword>
<dbReference type="Gene3D" id="2.130.10.10">
    <property type="entry name" value="YVTN repeat-like/Quinoprotein amine dehydrogenase"/>
    <property type="match status" value="1"/>
</dbReference>
<dbReference type="EMBL" id="JANAVB010021796">
    <property type="protein sequence ID" value="KAJ6825173.1"/>
    <property type="molecule type" value="Genomic_DNA"/>
</dbReference>
<reference evidence="7" key="1">
    <citation type="journal article" date="2023" name="GigaByte">
        <title>Genome assembly of the bearded iris, Iris pallida Lam.</title>
        <authorList>
            <person name="Bruccoleri R.E."/>
            <person name="Oakeley E.J."/>
            <person name="Faust A.M.E."/>
            <person name="Altorfer M."/>
            <person name="Dessus-Babus S."/>
            <person name="Burckhardt D."/>
            <person name="Oertli M."/>
            <person name="Naumann U."/>
            <person name="Petersen F."/>
            <person name="Wong J."/>
        </authorList>
    </citation>
    <scope>NUCLEOTIDE SEQUENCE</scope>
    <source>
        <strain evidence="7">GSM-AAB239-AS_SAM_17_03QT</strain>
    </source>
</reference>
<dbReference type="InterPro" id="IPR038765">
    <property type="entry name" value="Papain-like_cys_pep_sf"/>
</dbReference>
<reference evidence="7" key="2">
    <citation type="submission" date="2023-04" db="EMBL/GenBank/DDBJ databases">
        <authorList>
            <person name="Bruccoleri R.E."/>
            <person name="Oakeley E.J."/>
            <person name="Faust A.-M."/>
            <person name="Dessus-Babus S."/>
            <person name="Altorfer M."/>
            <person name="Burckhardt D."/>
            <person name="Oertli M."/>
            <person name="Naumann U."/>
            <person name="Petersen F."/>
            <person name="Wong J."/>
        </authorList>
    </citation>
    <scope>NUCLEOTIDE SEQUENCE</scope>
    <source>
        <strain evidence="7">GSM-AAB239-AS_SAM_17_03QT</strain>
        <tissue evidence="7">Leaf</tissue>
    </source>
</reference>
<dbReference type="GO" id="GO:0015031">
    <property type="term" value="P:protein transport"/>
    <property type="evidence" value="ECO:0007669"/>
    <property type="project" value="UniProtKB-KW"/>
</dbReference>
<dbReference type="EC" id="3.4.22.-" evidence="5"/>
<dbReference type="GO" id="GO:0019786">
    <property type="term" value="F:protein-phosphatidylethanolamide deconjugating activity"/>
    <property type="evidence" value="ECO:0007669"/>
    <property type="project" value="InterPro"/>
</dbReference>
<keyword evidence="8" id="KW-1185">Reference proteome</keyword>
<dbReference type="PANTHER" id="PTHR10253">
    <property type="entry name" value="POLYCOMB PROTEIN"/>
    <property type="match status" value="1"/>
</dbReference>
<organism evidence="7 8">
    <name type="scientific">Iris pallida</name>
    <name type="common">Sweet iris</name>
    <dbReference type="NCBI Taxonomy" id="29817"/>
    <lineage>
        <taxon>Eukaryota</taxon>
        <taxon>Viridiplantae</taxon>
        <taxon>Streptophyta</taxon>
        <taxon>Embryophyta</taxon>
        <taxon>Tracheophyta</taxon>
        <taxon>Spermatophyta</taxon>
        <taxon>Magnoliopsida</taxon>
        <taxon>Liliopsida</taxon>
        <taxon>Asparagales</taxon>
        <taxon>Iridaceae</taxon>
        <taxon>Iridoideae</taxon>
        <taxon>Irideae</taxon>
        <taxon>Iris</taxon>
    </lineage>
</organism>
<dbReference type="GO" id="GO:0006914">
    <property type="term" value="P:autophagy"/>
    <property type="evidence" value="ECO:0007669"/>
    <property type="project" value="UniProtKB-KW"/>
</dbReference>
<dbReference type="InterPro" id="IPR015943">
    <property type="entry name" value="WD40/YVTN_repeat-like_dom_sf"/>
</dbReference>
<gene>
    <name evidence="7" type="ORF">M6B38_378910</name>
</gene>
<comment type="subcellular location">
    <subcellularLocation>
        <location evidence="5">Cytoplasm</location>
    </subcellularLocation>
</comment>
<keyword evidence="5" id="KW-0072">Autophagy</keyword>
<evidence type="ECO:0000256" key="3">
    <source>
        <dbReference type="ARBA" id="ARBA00023015"/>
    </source>
</evidence>
<accession>A0AAX6G9M9</accession>
<evidence type="ECO:0000313" key="7">
    <source>
        <dbReference type="EMBL" id="KAJ6825173.1"/>
    </source>
</evidence>
<dbReference type="AlphaFoldDB" id="A0AAX6G9M9"/>
<evidence type="ECO:0000256" key="5">
    <source>
        <dbReference type="RuleBase" id="RU363115"/>
    </source>
</evidence>
<feature type="domain" description="Peptidase C54 catalytic" evidence="6">
    <location>
        <begin position="113"/>
        <end position="163"/>
    </location>
</feature>
<protein>
    <recommendedName>
        <fullName evidence="5">Cysteine protease</fullName>
        <ecNumber evidence="5">3.4.22.-</ecNumber>
    </recommendedName>
</protein>
<keyword evidence="2" id="KW-0677">Repeat</keyword>
<keyword evidence="5" id="KW-0813">Transport</keyword>
<proteinExistence type="inferred from homology"/>
<evidence type="ECO:0000259" key="6">
    <source>
        <dbReference type="Pfam" id="PF03416"/>
    </source>
</evidence>
<evidence type="ECO:0000256" key="1">
    <source>
        <dbReference type="ARBA" id="ARBA00022574"/>
    </source>
</evidence>
<comment type="caution">
    <text evidence="7">The sequence shown here is derived from an EMBL/GenBank/DDBJ whole genome shotgun (WGS) entry which is preliminary data.</text>
</comment>
<dbReference type="GO" id="GO:0005737">
    <property type="term" value="C:cytoplasm"/>
    <property type="evidence" value="ECO:0007669"/>
    <property type="project" value="UniProtKB-SubCell"/>
</dbReference>
<dbReference type="Pfam" id="PF03416">
    <property type="entry name" value="Peptidase_C54"/>
    <property type="match status" value="1"/>
</dbReference>
<dbReference type="InterPro" id="IPR046792">
    <property type="entry name" value="Peptidase_C54_cat"/>
</dbReference>
<evidence type="ECO:0000256" key="2">
    <source>
        <dbReference type="ARBA" id="ARBA00022737"/>
    </source>
</evidence>
<dbReference type="GO" id="GO:0006508">
    <property type="term" value="P:proteolysis"/>
    <property type="evidence" value="ECO:0007669"/>
    <property type="project" value="UniProtKB-KW"/>
</dbReference>
<keyword evidence="4" id="KW-0804">Transcription</keyword>
<name>A0AAX6G9M9_IRIPA</name>
<keyword evidence="5" id="KW-0645">Protease</keyword>
<dbReference type="InterPro" id="IPR051243">
    <property type="entry name" value="PcG_WD-repeat"/>
</dbReference>
<keyword evidence="5" id="KW-0963">Cytoplasm</keyword>
<keyword evidence="5" id="KW-0653">Protein transport</keyword>
<comment type="function">
    <text evidence="5">Cysteine protease that plays a key role in autophagy by mediating both proteolytic activation and delipidation of ATG8 family proteins.</text>
</comment>
<sequence>MSFVGHGDSINEILTQALKPSLVISASKVFIASFHSNFVDYNRWLGDFILSKSVDSEIVPWKPKTMEQSPGRSVDILQKYLVPEYDIWFIKFKEGDISYLRSVRLTCEILYTSRASISLLRKTFTFPQSLGILGGKSCASTYMVEVQDGKALYLDPHEVQLAIELKRIIWR</sequence>